<dbReference type="Proteomes" id="UP001595975">
    <property type="component" value="Unassembled WGS sequence"/>
</dbReference>
<keyword evidence="2" id="KW-0808">Transferase</keyword>
<dbReference type="Pfam" id="PF13508">
    <property type="entry name" value="Acetyltransf_7"/>
    <property type="match status" value="1"/>
</dbReference>
<dbReference type="CDD" id="cd04301">
    <property type="entry name" value="NAT_SF"/>
    <property type="match status" value="1"/>
</dbReference>
<dbReference type="InterPro" id="IPR000182">
    <property type="entry name" value="GNAT_dom"/>
</dbReference>
<dbReference type="InterPro" id="IPR016181">
    <property type="entry name" value="Acyl_CoA_acyltransferase"/>
</dbReference>
<organism evidence="2 3">
    <name type="scientific">Kitasatospora misakiensis</name>
    <dbReference type="NCBI Taxonomy" id="67330"/>
    <lineage>
        <taxon>Bacteria</taxon>
        <taxon>Bacillati</taxon>
        <taxon>Actinomycetota</taxon>
        <taxon>Actinomycetes</taxon>
        <taxon>Kitasatosporales</taxon>
        <taxon>Streptomycetaceae</taxon>
        <taxon>Kitasatospora</taxon>
    </lineage>
</organism>
<dbReference type="GO" id="GO:0016746">
    <property type="term" value="F:acyltransferase activity"/>
    <property type="evidence" value="ECO:0007669"/>
    <property type="project" value="UniProtKB-KW"/>
</dbReference>
<dbReference type="SUPFAM" id="SSF55729">
    <property type="entry name" value="Acyl-CoA N-acyltransferases (Nat)"/>
    <property type="match status" value="1"/>
</dbReference>
<dbReference type="PROSITE" id="PS51186">
    <property type="entry name" value="GNAT"/>
    <property type="match status" value="1"/>
</dbReference>
<comment type="caution">
    <text evidence="2">The sequence shown here is derived from an EMBL/GenBank/DDBJ whole genome shotgun (WGS) entry which is preliminary data.</text>
</comment>
<gene>
    <name evidence="2" type="ORF">ACFP3U_30590</name>
</gene>
<dbReference type="RefSeq" id="WP_380228979.1">
    <property type="nucleotide sequence ID" value="NZ_JBHSOF010000054.1"/>
</dbReference>
<proteinExistence type="predicted"/>
<keyword evidence="2" id="KW-0012">Acyltransferase</keyword>
<protein>
    <submittedName>
        <fullName evidence="2">GNAT family N-acetyltransferase</fullName>
        <ecNumber evidence="2">2.3.-.-</ecNumber>
    </submittedName>
</protein>
<accession>A0ABW0XDV8</accession>
<dbReference type="EC" id="2.3.-.-" evidence="2"/>
<feature type="domain" description="N-acetyltransferase" evidence="1">
    <location>
        <begin position="148"/>
        <end position="284"/>
    </location>
</feature>
<dbReference type="EMBL" id="JBHSOF010000054">
    <property type="protein sequence ID" value="MFC5667304.1"/>
    <property type="molecule type" value="Genomic_DNA"/>
</dbReference>
<dbReference type="Gene3D" id="3.40.630.30">
    <property type="match status" value="1"/>
</dbReference>
<evidence type="ECO:0000259" key="1">
    <source>
        <dbReference type="PROSITE" id="PS51186"/>
    </source>
</evidence>
<sequence length="284" mass="29560">MLVKTTRNTEEFISETGEWIAGNPVENSILLTMMAGAKFRPPTAPPITWSRVEDPDSGSAPVVGVAAFTPPYLVVLSGMPEAAAAALGAELGAGPDRIPGVIGPDAAAAAFAAAWSGASGRPARADRREQLLRLDGAPLPSGRPAPPGLVRAALPEEAELFTDWCLEAAHGAGLSRETAARSVQGQIAGGLLRVWEEDGRPVAILGRTATVAGVVRYNPMYVRPENRRGGYGRTLLGELLAEVHGGEAAPIGLAVTAEGNSAIRSLFESFGFRPAGGLSEFRFD</sequence>
<reference evidence="3" key="1">
    <citation type="journal article" date="2019" name="Int. J. Syst. Evol. Microbiol.">
        <title>The Global Catalogue of Microorganisms (GCM) 10K type strain sequencing project: providing services to taxonomists for standard genome sequencing and annotation.</title>
        <authorList>
            <consortium name="The Broad Institute Genomics Platform"/>
            <consortium name="The Broad Institute Genome Sequencing Center for Infectious Disease"/>
            <person name="Wu L."/>
            <person name="Ma J."/>
        </authorList>
    </citation>
    <scope>NUCLEOTIDE SEQUENCE [LARGE SCALE GENOMIC DNA]</scope>
    <source>
        <strain evidence="3">CGMCC 4.1437</strain>
    </source>
</reference>
<keyword evidence="3" id="KW-1185">Reference proteome</keyword>
<name>A0ABW0XDV8_9ACTN</name>
<evidence type="ECO:0000313" key="2">
    <source>
        <dbReference type="EMBL" id="MFC5667304.1"/>
    </source>
</evidence>
<evidence type="ECO:0000313" key="3">
    <source>
        <dbReference type="Proteomes" id="UP001595975"/>
    </source>
</evidence>